<feature type="transmembrane region" description="Helical" evidence="1">
    <location>
        <begin position="7"/>
        <end position="28"/>
    </location>
</feature>
<reference evidence="2 3" key="1">
    <citation type="submission" date="2017-12" db="EMBL/GenBank/DDBJ databases">
        <title>The genome sequence of Caulobacter sp. 410.</title>
        <authorList>
            <person name="Gao J."/>
            <person name="Mao X."/>
            <person name="Sun J."/>
        </authorList>
    </citation>
    <scope>NUCLEOTIDE SEQUENCE [LARGE SCALE GENOMIC DNA]</scope>
    <source>
        <strain evidence="2 3">410</strain>
    </source>
</reference>
<evidence type="ECO:0000313" key="2">
    <source>
        <dbReference type="EMBL" id="PLR28249.1"/>
    </source>
</evidence>
<keyword evidence="3" id="KW-1185">Reference proteome</keyword>
<evidence type="ECO:0000256" key="1">
    <source>
        <dbReference type="SAM" id="Phobius"/>
    </source>
</evidence>
<gene>
    <name evidence="2" type="ORF">SGCZBJ_04400</name>
</gene>
<keyword evidence="1" id="KW-1133">Transmembrane helix</keyword>
<organism evidence="2 3">
    <name type="scientific">Caulobacter zeae</name>
    <dbReference type="NCBI Taxonomy" id="2055137"/>
    <lineage>
        <taxon>Bacteria</taxon>
        <taxon>Pseudomonadati</taxon>
        <taxon>Pseudomonadota</taxon>
        <taxon>Alphaproteobacteria</taxon>
        <taxon>Caulobacterales</taxon>
        <taxon>Caulobacteraceae</taxon>
        <taxon>Caulobacter</taxon>
    </lineage>
</organism>
<name>A0A2N5DQA7_9CAUL</name>
<dbReference type="Proteomes" id="UP000234479">
    <property type="component" value="Unassembled WGS sequence"/>
</dbReference>
<dbReference type="AlphaFoldDB" id="A0A2N5DQA7"/>
<accession>A0A2N5DQA7</accession>
<sequence>MRSEHLWLVPCLVACGIGMFAGRAPWLLRWAMLSGGLLGPLLVTDASINAFHVAACVGGAGLFLACSHVLNRLITSADRTSRTPRVR</sequence>
<dbReference type="EMBL" id="PJRS01000010">
    <property type="protein sequence ID" value="PLR28249.1"/>
    <property type="molecule type" value="Genomic_DNA"/>
</dbReference>
<feature type="transmembrane region" description="Helical" evidence="1">
    <location>
        <begin position="48"/>
        <end position="70"/>
    </location>
</feature>
<comment type="caution">
    <text evidence="2">The sequence shown here is derived from an EMBL/GenBank/DDBJ whole genome shotgun (WGS) entry which is preliminary data.</text>
</comment>
<evidence type="ECO:0000313" key="3">
    <source>
        <dbReference type="Proteomes" id="UP000234479"/>
    </source>
</evidence>
<protein>
    <submittedName>
        <fullName evidence="2">Uncharacterized protein</fullName>
    </submittedName>
</protein>
<proteinExistence type="predicted"/>
<keyword evidence="1" id="KW-0812">Transmembrane</keyword>
<keyword evidence="1" id="KW-0472">Membrane</keyword>